<organism evidence="4 5">
    <name type="scientific">Rhizopus stolonifer</name>
    <name type="common">Rhizopus nigricans</name>
    <dbReference type="NCBI Taxonomy" id="4846"/>
    <lineage>
        <taxon>Eukaryota</taxon>
        <taxon>Fungi</taxon>
        <taxon>Fungi incertae sedis</taxon>
        <taxon>Mucoromycota</taxon>
        <taxon>Mucoromycotina</taxon>
        <taxon>Mucoromycetes</taxon>
        <taxon>Mucorales</taxon>
        <taxon>Mucorineae</taxon>
        <taxon>Rhizopodaceae</taxon>
        <taxon>Rhizopus</taxon>
    </lineage>
</organism>
<dbReference type="SUPFAM" id="SSF54236">
    <property type="entry name" value="Ubiquitin-like"/>
    <property type="match status" value="1"/>
</dbReference>
<dbReference type="EMBL" id="PJQM01001921">
    <property type="protein sequence ID" value="RCH99697.1"/>
    <property type="molecule type" value="Genomic_DNA"/>
</dbReference>
<dbReference type="SMART" id="SM00233">
    <property type="entry name" value="PH"/>
    <property type="match status" value="1"/>
</dbReference>
<evidence type="ECO:0000259" key="2">
    <source>
        <dbReference type="PROSITE" id="PS50003"/>
    </source>
</evidence>
<evidence type="ECO:0000259" key="3">
    <source>
        <dbReference type="PROSITE" id="PS50200"/>
    </source>
</evidence>
<gene>
    <name evidence="4" type="ORF">CU098_003196</name>
</gene>
<dbReference type="GO" id="GO:0007165">
    <property type="term" value="P:signal transduction"/>
    <property type="evidence" value="ECO:0007669"/>
    <property type="project" value="InterPro"/>
</dbReference>
<dbReference type="InterPro" id="IPR029071">
    <property type="entry name" value="Ubiquitin-like_domsf"/>
</dbReference>
<name>A0A367KBZ4_RHIST</name>
<evidence type="ECO:0000313" key="4">
    <source>
        <dbReference type="EMBL" id="RCH99697.1"/>
    </source>
</evidence>
<dbReference type="AlphaFoldDB" id="A0A367KBZ4"/>
<dbReference type="InterPro" id="IPR011993">
    <property type="entry name" value="PH-like_dom_sf"/>
</dbReference>
<dbReference type="Pfam" id="PF00169">
    <property type="entry name" value="PH"/>
    <property type="match status" value="1"/>
</dbReference>
<reference evidence="4 5" key="1">
    <citation type="journal article" date="2018" name="G3 (Bethesda)">
        <title>Phylogenetic and Phylogenomic Definition of Rhizopus Species.</title>
        <authorList>
            <person name="Gryganskyi A.P."/>
            <person name="Golan J."/>
            <person name="Dolatabadi S."/>
            <person name="Mondo S."/>
            <person name="Robb S."/>
            <person name="Idnurm A."/>
            <person name="Muszewska A."/>
            <person name="Steczkiewicz K."/>
            <person name="Masonjones S."/>
            <person name="Liao H.L."/>
            <person name="Gajdeczka M.T."/>
            <person name="Anike F."/>
            <person name="Vuek A."/>
            <person name="Anishchenko I.M."/>
            <person name="Voigt K."/>
            <person name="de Hoog G.S."/>
            <person name="Smith M.E."/>
            <person name="Heitman J."/>
            <person name="Vilgalys R."/>
            <person name="Stajich J.E."/>
        </authorList>
    </citation>
    <scope>NUCLEOTIDE SEQUENCE [LARGE SCALE GENOMIC DNA]</scope>
    <source>
        <strain evidence="4 5">LSU 92-RS-03</strain>
    </source>
</reference>
<dbReference type="PROSITE" id="PS50003">
    <property type="entry name" value="PH_DOMAIN"/>
    <property type="match status" value="1"/>
</dbReference>
<feature type="domain" description="PH" evidence="2">
    <location>
        <begin position="212"/>
        <end position="319"/>
    </location>
</feature>
<feature type="compositionally biased region" description="Basic and acidic residues" evidence="1">
    <location>
        <begin position="355"/>
        <end position="373"/>
    </location>
</feature>
<dbReference type="Gene3D" id="3.10.20.90">
    <property type="entry name" value="Phosphatidylinositol 3-kinase Catalytic Subunit, Chain A, domain 1"/>
    <property type="match status" value="1"/>
</dbReference>
<feature type="region of interest" description="Disordered" evidence="1">
    <location>
        <begin position="346"/>
        <end position="405"/>
    </location>
</feature>
<dbReference type="Gene3D" id="2.30.29.30">
    <property type="entry name" value="Pleckstrin-homology domain (PH domain)/Phosphotyrosine-binding domain (PTB)"/>
    <property type="match status" value="1"/>
</dbReference>
<dbReference type="SUPFAM" id="SSF50729">
    <property type="entry name" value="PH domain-like"/>
    <property type="match status" value="1"/>
</dbReference>
<accession>A0A367KBZ4</accession>
<evidence type="ECO:0000313" key="5">
    <source>
        <dbReference type="Proteomes" id="UP000253551"/>
    </source>
</evidence>
<sequence length="497" mass="57104">ARDDNVTIGSILKRSATARRPGEKHKILARSTSNANIQRKSDPVEHTVDLELQFSVQRAWALLEADNEQVKVETKTEQKVEQTEILGVENIPDEVPLLEMNSNTGRIQTVKTLNTRVYIDDANNHKSVQLTNLLTSAMVIQSLKKKGLLDQSNDWTLFEIAHSHFVERPLREWEIVLDIMSYWEPDSNNALLIKKYPYHHTLIAETILQKTVLPMHGWLTIEYKKGKWQKRYCFIKDNAIHHAKDKKASSSSVLCPLAFYDVYTLLQPLKTSPTAFVFAIRAQDKVSMFEKEGDYIRFMATEDQEEMKNWVLSIRQSKSQIQHQHHPNRVANPLAPISLEEAVAVRRQKTLPRSESTRKLERVKSKRTVKEDSPLIDCSDPPPFIRGSLLAKDEDSDQKPEESNTLIHIDDKIKFSKGSLLAKKEGPLPDKLMRSKSVRELSSSEPNEKKVSLRRKPTGKKPAEITLLQLDDTPERFHSRELHGRHVKPLLNFDTRK</sequence>
<feature type="compositionally biased region" description="Basic and acidic residues" evidence="1">
    <location>
        <begin position="426"/>
        <end position="439"/>
    </location>
</feature>
<dbReference type="PANTHER" id="PTHR38700">
    <property type="entry name" value="YALI0E22418P"/>
    <property type="match status" value="1"/>
</dbReference>
<dbReference type="InterPro" id="IPR001849">
    <property type="entry name" value="PH_domain"/>
</dbReference>
<dbReference type="OrthoDB" id="43122at2759"/>
<evidence type="ECO:0000256" key="1">
    <source>
        <dbReference type="SAM" id="MobiDB-lite"/>
    </source>
</evidence>
<proteinExistence type="predicted"/>
<dbReference type="PANTHER" id="PTHR38700:SF1">
    <property type="entry name" value="PH DOMAIN-CONTAINING PROTEIN"/>
    <property type="match status" value="1"/>
</dbReference>
<dbReference type="STRING" id="4846.A0A367KBZ4"/>
<feature type="non-terminal residue" evidence="4">
    <location>
        <position position="1"/>
    </location>
</feature>
<keyword evidence="5" id="KW-1185">Reference proteome</keyword>
<comment type="caution">
    <text evidence="4">The sequence shown here is derived from an EMBL/GenBank/DDBJ whole genome shotgun (WGS) entry which is preliminary data.</text>
</comment>
<evidence type="ECO:0008006" key="6">
    <source>
        <dbReference type="Google" id="ProtNLM"/>
    </source>
</evidence>
<dbReference type="Proteomes" id="UP000253551">
    <property type="component" value="Unassembled WGS sequence"/>
</dbReference>
<feature type="domain" description="Ras-associating" evidence="3">
    <location>
        <begin position="111"/>
        <end position="198"/>
    </location>
</feature>
<dbReference type="PROSITE" id="PS50200">
    <property type="entry name" value="RA"/>
    <property type="match status" value="1"/>
</dbReference>
<protein>
    <recommendedName>
        <fullName evidence="6">PH domain-containing protein</fullName>
    </recommendedName>
</protein>
<feature type="compositionally biased region" description="Basic and acidic residues" evidence="1">
    <location>
        <begin position="391"/>
        <end position="405"/>
    </location>
</feature>
<dbReference type="Pfam" id="PF21989">
    <property type="entry name" value="RA_2"/>
    <property type="match status" value="1"/>
</dbReference>
<feature type="region of interest" description="Disordered" evidence="1">
    <location>
        <begin position="426"/>
        <end position="463"/>
    </location>
</feature>
<dbReference type="InterPro" id="IPR000159">
    <property type="entry name" value="RA_dom"/>
</dbReference>